<sequence>MRVKFSRLVLAQVKFCSAIKWPRESPTVCCNSGQVVLPPFAEPPAELRQLFDVPEFVLKIRQYNNEFAFTSIGASIRGNDPVRQDQRVARGGIYNYRIQGALYHRIGSLAVLPGHSPCFAQLYFYDLSSEDQYDAMPNARSAANRNILVTLQRVFATHNPVAAIMRTNGCFFEMICAFASIRVCRCIDQRRYNAPTADEVGGVFVCDESTGGTEHSRDIVLQYRATGYLKPVYESNQLVDALQYPTHWRIKTATAAISRTTKQTPKCEQRS</sequence>
<accession>A0A182W8J1</accession>
<name>A0A182W8J1_9DIPT</name>
<keyword evidence="2" id="KW-1185">Reference proteome</keyword>
<protein>
    <recommendedName>
        <fullName evidence="3">Helitron helicase-like domain-containing protein</fullName>
    </recommendedName>
</protein>
<evidence type="ECO:0000313" key="2">
    <source>
        <dbReference type="Proteomes" id="UP000075920"/>
    </source>
</evidence>
<dbReference type="AlphaFoldDB" id="A0A182W8J1"/>
<dbReference type="Proteomes" id="UP000075920">
    <property type="component" value="Unassembled WGS sequence"/>
</dbReference>
<dbReference type="VEuPathDB" id="VectorBase:AMIN006665"/>
<dbReference type="EnsemblMetazoa" id="AMIN006665-RA">
    <property type="protein sequence ID" value="AMIN006665-PA"/>
    <property type="gene ID" value="AMIN006665"/>
</dbReference>
<proteinExistence type="predicted"/>
<dbReference type="PANTHER" id="PTHR45786">
    <property type="entry name" value="DNA BINDING PROTEIN-LIKE"/>
    <property type="match status" value="1"/>
</dbReference>
<dbReference type="PANTHER" id="PTHR45786:SF74">
    <property type="entry name" value="ATP-DEPENDENT DNA HELICASE"/>
    <property type="match status" value="1"/>
</dbReference>
<reference evidence="1" key="2">
    <citation type="submission" date="2020-05" db="UniProtKB">
        <authorList>
            <consortium name="EnsemblMetazoa"/>
        </authorList>
    </citation>
    <scope>IDENTIFICATION</scope>
    <source>
        <strain evidence="1">MINIMUS1</strain>
    </source>
</reference>
<reference evidence="2" key="1">
    <citation type="submission" date="2013-03" db="EMBL/GenBank/DDBJ databases">
        <title>The Genome Sequence of Anopheles minimus MINIMUS1.</title>
        <authorList>
            <consortium name="The Broad Institute Genomics Platform"/>
            <person name="Neafsey D.E."/>
            <person name="Walton C."/>
            <person name="Walker B."/>
            <person name="Young S.K."/>
            <person name="Zeng Q."/>
            <person name="Gargeya S."/>
            <person name="Fitzgerald M."/>
            <person name="Haas B."/>
            <person name="Abouelleil A."/>
            <person name="Allen A.W."/>
            <person name="Alvarado L."/>
            <person name="Arachchi H.M."/>
            <person name="Berlin A.M."/>
            <person name="Chapman S.B."/>
            <person name="Gainer-Dewar J."/>
            <person name="Goldberg J."/>
            <person name="Griggs A."/>
            <person name="Gujja S."/>
            <person name="Hansen M."/>
            <person name="Howarth C."/>
            <person name="Imamovic A."/>
            <person name="Ireland A."/>
            <person name="Larimer J."/>
            <person name="McCowan C."/>
            <person name="Murphy C."/>
            <person name="Pearson M."/>
            <person name="Poon T.W."/>
            <person name="Priest M."/>
            <person name="Roberts A."/>
            <person name="Saif S."/>
            <person name="Shea T."/>
            <person name="Sisk P."/>
            <person name="Sykes S."/>
            <person name="Wortman J."/>
            <person name="Nusbaum C."/>
            <person name="Birren B."/>
        </authorList>
    </citation>
    <scope>NUCLEOTIDE SEQUENCE [LARGE SCALE GENOMIC DNA]</scope>
    <source>
        <strain evidence="2">MINIMUS1</strain>
    </source>
</reference>
<evidence type="ECO:0000313" key="1">
    <source>
        <dbReference type="EnsemblMetazoa" id="AMIN006665-PA"/>
    </source>
</evidence>
<dbReference type="STRING" id="112268.A0A182W8J1"/>
<organism evidence="1 2">
    <name type="scientific">Anopheles minimus</name>
    <dbReference type="NCBI Taxonomy" id="112268"/>
    <lineage>
        <taxon>Eukaryota</taxon>
        <taxon>Metazoa</taxon>
        <taxon>Ecdysozoa</taxon>
        <taxon>Arthropoda</taxon>
        <taxon>Hexapoda</taxon>
        <taxon>Insecta</taxon>
        <taxon>Pterygota</taxon>
        <taxon>Neoptera</taxon>
        <taxon>Endopterygota</taxon>
        <taxon>Diptera</taxon>
        <taxon>Nematocera</taxon>
        <taxon>Culicoidea</taxon>
        <taxon>Culicidae</taxon>
        <taxon>Anophelinae</taxon>
        <taxon>Anopheles</taxon>
    </lineage>
</organism>
<evidence type="ECO:0008006" key="3">
    <source>
        <dbReference type="Google" id="ProtNLM"/>
    </source>
</evidence>